<dbReference type="PANTHER" id="PTHR10183">
    <property type="entry name" value="CALPAIN"/>
    <property type="match status" value="1"/>
</dbReference>
<protein>
    <recommendedName>
        <fullName evidence="5">Calpain catalytic domain-containing protein</fullName>
    </recommendedName>
</protein>
<dbReference type="PANTHER" id="PTHR10183:SF425">
    <property type="entry name" value="CALPAIN-5"/>
    <property type="match status" value="1"/>
</dbReference>
<feature type="domain" description="Calpain catalytic" evidence="5">
    <location>
        <begin position="92"/>
        <end position="429"/>
    </location>
</feature>
<dbReference type="Gene3D" id="3.90.70.10">
    <property type="entry name" value="Cysteine proteinases"/>
    <property type="match status" value="1"/>
</dbReference>
<comment type="similarity">
    <text evidence="1">Belongs to the peptidase C2 family.</text>
</comment>
<feature type="region of interest" description="Disordered" evidence="4">
    <location>
        <begin position="589"/>
        <end position="747"/>
    </location>
</feature>
<feature type="compositionally biased region" description="Acidic residues" evidence="4">
    <location>
        <begin position="719"/>
        <end position="739"/>
    </location>
</feature>
<feature type="active site" evidence="2 3">
    <location>
        <position position="367"/>
    </location>
</feature>
<evidence type="ECO:0000313" key="6">
    <source>
        <dbReference type="EMBL" id="CAH0003323.1"/>
    </source>
</evidence>
<evidence type="ECO:0000256" key="4">
    <source>
        <dbReference type="SAM" id="MobiDB-lite"/>
    </source>
</evidence>
<keyword evidence="3" id="KW-0788">Thiol protease</keyword>
<dbReference type="EMBL" id="CABFNO020001563">
    <property type="protein sequence ID" value="CAH0003323.1"/>
    <property type="molecule type" value="Genomic_DNA"/>
</dbReference>
<dbReference type="PROSITE" id="PS00139">
    <property type="entry name" value="THIOL_PROTEASE_CYS"/>
    <property type="match status" value="1"/>
</dbReference>
<gene>
    <name evidence="6" type="ORF">CBYS24578_00011538</name>
</gene>
<feature type="compositionally biased region" description="Basic and acidic residues" evidence="4">
    <location>
        <begin position="601"/>
        <end position="615"/>
    </location>
</feature>
<dbReference type="AlphaFoldDB" id="A0A9N9Y9N2"/>
<feature type="active site" evidence="2 3">
    <location>
        <position position="342"/>
    </location>
</feature>
<sequence length="772" mass="88584">MSEETSTSTAPKRSAKEHPQAHISRFWQRFHHRTPGKITSIFPRELYKTIDPEFVPASARVRNAARSYELARSKCIEMVRETVEHCESINSSFCDPEFDLESDFYLSTDDCIHGLVRPDTEPEAPPTRPGSVHRVPWIFENPQFTVDGFSGSDIMQGRVGNCWWLAGIGTVAHRKDLMNKVCVARDEECGVYGFVFFRDGEWVPTVIDDNLYLNDKDYTRSRDYDASGKQARQWRKRYQTGSEALYCGKCEDENETWLPLLEKAFAKIHGDYQAIWGGWVGDAVEDLTGGVTSCSLASRVLRKDKLWRELVQVDQDHGEFVYGLSAGYNAEATEHNGIVLNHAYAIVRAVEVEDERGKRVKLLKIRNPWGRNYGSGLGEWHGPWSDGSKEWNGEMIRKLRHEFGDDGVFWMTLEDMLSNFKWLHRTRLFDERWTVAQQWTSVPIAWVPGFLKTKFIVEVEQEGIVVIVLSKLDERYFRGLDGRYGYCLEFIVRASGSEKKVAEARSNKVIKDSRSVNCEVHLKPGTYEVIPKVLAQECGWKRPVEDVIKEYATRNPVKLQQQGIQYDIAHAKVGVLDEDEVHIKKMEEEKAKKKEKKKKEAKKEGENSEMKEAMEKMQAAMAVMQAQLEKNEKKKAEDEKRNGEDENKKEEAPAKNEKAETEPDAKDKTEAESAAQTSPNASEGDKEEEKKEEGSLEKEKKEEEEKQKQKEEKEKEGKSDEEDDDDDDDDDEKDDDSDDKEGRLPWNPVCVMGLRVYAEDKQVTIKVVKGEE</sequence>
<dbReference type="InterPro" id="IPR000169">
    <property type="entry name" value="Pept_cys_AS"/>
</dbReference>
<evidence type="ECO:0000256" key="2">
    <source>
        <dbReference type="PIRSR" id="PIRSR622684-1"/>
    </source>
</evidence>
<dbReference type="PROSITE" id="PS50203">
    <property type="entry name" value="CALPAIN_CAT"/>
    <property type="match status" value="1"/>
</dbReference>
<dbReference type="InterPro" id="IPR038765">
    <property type="entry name" value="Papain-like_cys_pep_sf"/>
</dbReference>
<keyword evidence="7" id="KW-1185">Reference proteome</keyword>
<proteinExistence type="inferred from homology"/>
<feature type="compositionally biased region" description="Basic and acidic residues" evidence="4">
    <location>
        <begin position="629"/>
        <end position="671"/>
    </location>
</feature>
<accession>A0A9N9Y9N2</accession>
<comment type="caution">
    <text evidence="6">The sequence shown here is derived from an EMBL/GenBank/DDBJ whole genome shotgun (WGS) entry which is preliminary data.</text>
</comment>
<dbReference type="SUPFAM" id="SSF54001">
    <property type="entry name" value="Cysteine proteinases"/>
    <property type="match status" value="1"/>
</dbReference>
<dbReference type="CDD" id="cd00044">
    <property type="entry name" value="CysPc"/>
    <property type="match status" value="1"/>
</dbReference>
<dbReference type="GO" id="GO:0004198">
    <property type="term" value="F:calcium-dependent cysteine-type endopeptidase activity"/>
    <property type="evidence" value="ECO:0007669"/>
    <property type="project" value="InterPro"/>
</dbReference>
<keyword evidence="3" id="KW-0378">Hydrolase</keyword>
<evidence type="ECO:0000259" key="5">
    <source>
        <dbReference type="PROSITE" id="PS50203"/>
    </source>
</evidence>
<name>A0A9N9Y9N2_9HYPO</name>
<reference evidence="7" key="1">
    <citation type="submission" date="2019-06" db="EMBL/GenBank/DDBJ databases">
        <authorList>
            <person name="Broberg M."/>
        </authorList>
    </citation>
    <scope>NUCLEOTIDE SEQUENCE [LARGE SCALE GENOMIC DNA]</scope>
</reference>
<dbReference type="SMART" id="SM00230">
    <property type="entry name" value="CysPc"/>
    <property type="match status" value="1"/>
</dbReference>
<dbReference type="InterPro" id="IPR001300">
    <property type="entry name" value="Peptidase_C2_calpain_cat"/>
</dbReference>
<feature type="compositionally biased region" description="Low complexity" evidence="4">
    <location>
        <begin position="616"/>
        <end position="627"/>
    </location>
</feature>
<dbReference type="OrthoDB" id="424753at2759"/>
<dbReference type="Proteomes" id="UP000754883">
    <property type="component" value="Unassembled WGS sequence"/>
</dbReference>
<dbReference type="GO" id="GO:0006508">
    <property type="term" value="P:proteolysis"/>
    <property type="evidence" value="ECO:0007669"/>
    <property type="project" value="UniProtKB-KW"/>
</dbReference>
<keyword evidence="3" id="KW-0645">Protease</keyword>
<feature type="active site" evidence="2 3">
    <location>
        <position position="162"/>
    </location>
</feature>
<feature type="compositionally biased region" description="Basic and acidic residues" evidence="4">
    <location>
        <begin position="683"/>
        <end position="718"/>
    </location>
</feature>
<dbReference type="InterPro" id="IPR022684">
    <property type="entry name" value="Calpain_cysteine_protease"/>
</dbReference>
<reference evidence="6 7" key="2">
    <citation type="submission" date="2021-10" db="EMBL/GenBank/DDBJ databases">
        <authorList>
            <person name="Piombo E."/>
        </authorList>
    </citation>
    <scope>NUCLEOTIDE SEQUENCE [LARGE SCALE GENOMIC DNA]</scope>
</reference>
<evidence type="ECO:0000256" key="1">
    <source>
        <dbReference type="ARBA" id="ARBA00007623"/>
    </source>
</evidence>
<dbReference type="PRINTS" id="PR00704">
    <property type="entry name" value="CALPAIN"/>
</dbReference>
<dbReference type="Pfam" id="PF00648">
    <property type="entry name" value="Peptidase_C2"/>
    <property type="match status" value="1"/>
</dbReference>
<organism evidence="6 7">
    <name type="scientific">Clonostachys byssicola</name>
    <dbReference type="NCBI Taxonomy" id="160290"/>
    <lineage>
        <taxon>Eukaryota</taxon>
        <taxon>Fungi</taxon>
        <taxon>Dikarya</taxon>
        <taxon>Ascomycota</taxon>
        <taxon>Pezizomycotina</taxon>
        <taxon>Sordariomycetes</taxon>
        <taxon>Hypocreomycetidae</taxon>
        <taxon>Hypocreales</taxon>
        <taxon>Bionectriaceae</taxon>
        <taxon>Clonostachys</taxon>
    </lineage>
</organism>
<evidence type="ECO:0000313" key="7">
    <source>
        <dbReference type="Proteomes" id="UP000754883"/>
    </source>
</evidence>
<evidence type="ECO:0000256" key="3">
    <source>
        <dbReference type="PROSITE-ProRule" id="PRU00239"/>
    </source>
</evidence>